<feature type="signal peptide" evidence="8">
    <location>
        <begin position="1"/>
        <end position="22"/>
    </location>
</feature>
<dbReference type="PANTHER" id="PTHR36699:SF1">
    <property type="entry name" value="L,D-TRANSPEPTIDASE YAFK-RELATED"/>
    <property type="match status" value="1"/>
</dbReference>
<dbReference type="GO" id="GO:0016740">
    <property type="term" value="F:transferase activity"/>
    <property type="evidence" value="ECO:0007669"/>
    <property type="project" value="UniProtKB-KW"/>
</dbReference>
<evidence type="ECO:0000256" key="5">
    <source>
        <dbReference type="ARBA" id="ARBA00022984"/>
    </source>
</evidence>
<dbReference type="GO" id="GO:0004180">
    <property type="term" value="F:carboxypeptidase activity"/>
    <property type="evidence" value="ECO:0007669"/>
    <property type="project" value="UniProtKB-ARBA"/>
</dbReference>
<dbReference type="Gene3D" id="2.40.440.10">
    <property type="entry name" value="L,D-transpeptidase catalytic domain-like"/>
    <property type="match status" value="1"/>
</dbReference>
<dbReference type="Proteomes" id="UP000516369">
    <property type="component" value="Chromosome"/>
</dbReference>
<feature type="domain" description="L,D-TPase catalytic" evidence="9">
    <location>
        <begin position="34"/>
        <end position="168"/>
    </location>
</feature>
<dbReference type="PANTHER" id="PTHR36699">
    <property type="entry name" value="LD-TRANSPEPTIDASE"/>
    <property type="match status" value="1"/>
</dbReference>
<evidence type="ECO:0000256" key="7">
    <source>
        <dbReference type="PROSITE-ProRule" id="PRU01373"/>
    </source>
</evidence>
<keyword evidence="3" id="KW-0808">Transferase</keyword>
<keyword evidence="6 7" id="KW-0961">Cell wall biogenesis/degradation</keyword>
<keyword evidence="5 7" id="KW-0573">Peptidoglycan synthesis</keyword>
<dbReference type="EMBL" id="CP053923">
    <property type="protein sequence ID" value="QNT71335.1"/>
    <property type="molecule type" value="Genomic_DNA"/>
</dbReference>
<dbReference type="SUPFAM" id="SSF141523">
    <property type="entry name" value="L,D-transpeptidase catalytic domain-like"/>
    <property type="match status" value="1"/>
</dbReference>
<evidence type="ECO:0000313" key="11">
    <source>
        <dbReference type="Proteomes" id="UP000516369"/>
    </source>
</evidence>
<dbReference type="CDD" id="cd16913">
    <property type="entry name" value="YkuD_like"/>
    <property type="match status" value="1"/>
</dbReference>
<sequence>MRSFLAGVVALLLPLTPLPAAAATWNTAGFTKADKVLVVKSERRLYLLQDGNVLRSFRVALGPNPVGAKMFAGDGRTPEGLYILDWRNVNSRFYRAIHISYPNNNDAARAGQFGSNPGGLIMVHGQPVDGFNGSNPYFDWTEGCIALSNQEMDEVWMAVDDGTLIEILP</sequence>
<evidence type="ECO:0000256" key="4">
    <source>
        <dbReference type="ARBA" id="ARBA00022960"/>
    </source>
</evidence>
<feature type="active site" description="Nucleophile" evidence="7">
    <location>
        <position position="144"/>
    </location>
</feature>
<dbReference type="Pfam" id="PF03734">
    <property type="entry name" value="YkuD"/>
    <property type="match status" value="1"/>
</dbReference>
<keyword evidence="11" id="KW-1185">Reference proteome</keyword>
<keyword evidence="4 7" id="KW-0133">Cell shape</keyword>
<evidence type="ECO:0000256" key="8">
    <source>
        <dbReference type="SAM" id="SignalP"/>
    </source>
</evidence>
<evidence type="ECO:0000256" key="2">
    <source>
        <dbReference type="ARBA" id="ARBA00005992"/>
    </source>
</evidence>
<evidence type="ECO:0000256" key="1">
    <source>
        <dbReference type="ARBA" id="ARBA00004752"/>
    </source>
</evidence>
<dbReference type="GO" id="GO:0008360">
    <property type="term" value="P:regulation of cell shape"/>
    <property type="evidence" value="ECO:0007669"/>
    <property type="project" value="UniProtKB-UniRule"/>
</dbReference>
<dbReference type="InterPro" id="IPR038063">
    <property type="entry name" value="Transpep_catalytic_dom"/>
</dbReference>
<gene>
    <name evidence="10" type="ORF">HQ394_14395</name>
</gene>
<evidence type="ECO:0000256" key="6">
    <source>
        <dbReference type="ARBA" id="ARBA00023316"/>
    </source>
</evidence>
<proteinExistence type="inferred from homology"/>
<evidence type="ECO:0000313" key="10">
    <source>
        <dbReference type="EMBL" id="QNT71335.1"/>
    </source>
</evidence>
<evidence type="ECO:0000256" key="3">
    <source>
        <dbReference type="ARBA" id="ARBA00022679"/>
    </source>
</evidence>
<dbReference type="GO" id="GO:0071555">
    <property type="term" value="P:cell wall organization"/>
    <property type="evidence" value="ECO:0007669"/>
    <property type="project" value="UniProtKB-UniRule"/>
</dbReference>
<organism evidence="10 11">
    <name type="scientific">Defluviicoccus vanus</name>
    <dbReference type="NCBI Taxonomy" id="111831"/>
    <lineage>
        <taxon>Bacteria</taxon>
        <taxon>Pseudomonadati</taxon>
        <taxon>Pseudomonadota</taxon>
        <taxon>Alphaproteobacteria</taxon>
        <taxon>Rhodospirillales</taxon>
        <taxon>Rhodospirillaceae</taxon>
        <taxon>Defluviicoccus</taxon>
    </lineage>
</organism>
<dbReference type="KEGG" id="dvn:HQ394_14395"/>
<keyword evidence="8" id="KW-0732">Signal</keyword>
<comment type="pathway">
    <text evidence="1 7">Cell wall biogenesis; peptidoglycan biosynthesis.</text>
</comment>
<dbReference type="UniPathway" id="UPA00219"/>
<feature type="active site" description="Proton donor/acceptor" evidence="7">
    <location>
        <position position="124"/>
    </location>
</feature>
<accession>A0A7H1N6J9</accession>
<dbReference type="InterPro" id="IPR005490">
    <property type="entry name" value="LD_TPept_cat_dom"/>
</dbReference>
<comment type="similarity">
    <text evidence="2">Belongs to the YkuD family.</text>
</comment>
<protein>
    <submittedName>
        <fullName evidence="10">L,D-transpeptidase family protein</fullName>
    </submittedName>
</protein>
<dbReference type="PROSITE" id="PS52029">
    <property type="entry name" value="LD_TPASE"/>
    <property type="match status" value="1"/>
</dbReference>
<dbReference type="AlphaFoldDB" id="A0A7H1N6J9"/>
<dbReference type="GO" id="GO:0009252">
    <property type="term" value="P:peptidoglycan biosynthetic process"/>
    <property type="evidence" value="ECO:0007669"/>
    <property type="project" value="UniProtKB-UniPathway"/>
</dbReference>
<reference evidence="10 11" key="1">
    <citation type="submission" date="2020-05" db="EMBL/GenBank/DDBJ databases">
        <title>Complete closed genome sequence of Defluviicoccus vanus.</title>
        <authorList>
            <person name="Bessarab I."/>
            <person name="Arumugam K."/>
            <person name="Maszenan A.M."/>
            <person name="Seviour R.J."/>
            <person name="Williams R.B."/>
        </authorList>
    </citation>
    <scope>NUCLEOTIDE SEQUENCE [LARGE SCALE GENOMIC DNA]</scope>
    <source>
        <strain evidence="10 11">Ben 114</strain>
    </source>
</reference>
<evidence type="ECO:0000259" key="9">
    <source>
        <dbReference type="PROSITE" id="PS52029"/>
    </source>
</evidence>
<name>A0A7H1N6J9_9PROT</name>
<feature type="chain" id="PRO_5028988969" evidence="8">
    <location>
        <begin position="23"/>
        <end position="169"/>
    </location>
</feature>